<dbReference type="Proteomes" id="UP000485058">
    <property type="component" value="Unassembled WGS sequence"/>
</dbReference>
<evidence type="ECO:0000313" key="1">
    <source>
        <dbReference type="EMBL" id="GFH26977.1"/>
    </source>
</evidence>
<organism evidence="1 2">
    <name type="scientific">Haematococcus lacustris</name>
    <name type="common">Green alga</name>
    <name type="synonym">Haematococcus pluvialis</name>
    <dbReference type="NCBI Taxonomy" id="44745"/>
    <lineage>
        <taxon>Eukaryota</taxon>
        <taxon>Viridiplantae</taxon>
        <taxon>Chlorophyta</taxon>
        <taxon>core chlorophytes</taxon>
        <taxon>Chlorophyceae</taxon>
        <taxon>CS clade</taxon>
        <taxon>Chlamydomonadales</taxon>
        <taxon>Haematococcaceae</taxon>
        <taxon>Haematococcus</taxon>
    </lineage>
</organism>
<proteinExistence type="predicted"/>
<dbReference type="AlphaFoldDB" id="A0A699ZVQ0"/>
<keyword evidence="2" id="KW-1185">Reference proteome</keyword>
<comment type="caution">
    <text evidence="1">The sequence shown here is derived from an EMBL/GenBank/DDBJ whole genome shotgun (WGS) entry which is preliminary data.</text>
</comment>
<sequence>MVLGLCGVYTMHMDMVHECLPPTLLPDREGYSPLVPQAWVLLALGWQSSLVSPLAQLQRAPPALPNALHLPAQLWCACCDWLAGECWAQALRLLVVWLPGCCVRPVGACAGLLPGTTSCPAAVGHAAGSRLDAAGGGPPALLGASSLHAWWAAHGSAASHRAAGHSLLS</sequence>
<dbReference type="EMBL" id="BLLF01003306">
    <property type="protein sequence ID" value="GFH26977.1"/>
    <property type="molecule type" value="Genomic_DNA"/>
</dbReference>
<evidence type="ECO:0000313" key="2">
    <source>
        <dbReference type="Proteomes" id="UP000485058"/>
    </source>
</evidence>
<gene>
    <name evidence="1" type="ORF">HaLaN_25222</name>
</gene>
<protein>
    <submittedName>
        <fullName evidence="1">Uncharacterized protein</fullName>
    </submittedName>
</protein>
<reference evidence="1 2" key="1">
    <citation type="submission" date="2020-02" db="EMBL/GenBank/DDBJ databases">
        <title>Draft genome sequence of Haematococcus lacustris strain NIES-144.</title>
        <authorList>
            <person name="Morimoto D."/>
            <person name="Nakagawa S."/>
            <person name="Yoshida T."/>
            <person name="Sawayama S."/>
        </authorList>
    </citation>
    <scope>NUCLEOTIDE SEQUENCE [LARGE SCALE GENOMIC DNA]</scope>
    <source>
        <strain evidence="1 2">NIES-144</strain>
    </source>
</reference>
<name>A0A699ZVQ0_HAELA</name>
<accession>A0A699ZVQ0</accession>